<dbReference type="Proteomes" id="UP000321362">
    <property type="component" value="Chromosome"/>
</dbReference>
<organism evidence="2 3">
    <name type="scientific">Mucilaginibacter ginsenosidivorax</name>
    <dbReference type="NCBI Taxonomy" id="862126"/>
    <lineage>
        <taxon>Bacteria</taxon>
        <taxon>Pseudomonadati</taxon>
        <taxon>Bacteroidota</taxon>
        <taxon>Sphingobacteriia</taxon>
        <taxon>Sphingobacteriales</taxon>
        <taxon>Sphingobacteriaceae</taxon>
        <taxon>Mucilaginibacter</taxon>
    </lineage>
</organism>
<keyword evidence="1" id="KW-0472">Membrane</keyword>
<accession>A0A5B8W915</accession>
<evidence type="ECO:0000256" key="1">
    <source>
        <dbReference type="SAM" id="Phobius"/>
    </source>
</evidence>
<keyword evidence="1" id="KW-1133">Transmembrane helix</keyword>
<feature type="transmembrane region" description="Helical" evidence="1">
    <location>
        <begin position="12"/>
        <end position="33"/>
    </location>
</feature>
<reference evidence="2 3" key="1">
    <citation type="journal article" date="2013" name="J. Microbiol.">
        <title>Mucilaginibacter ginsenosidivorax sp. nov., with ginsenoside converting activity isolated from sediment.</title>
        <authorList>
            <person name="Kim J.K."/>
            <person name="Choi T.E."/>
            <person name="Liu Q.M."/>
            <person name="Park H.Y."/>
            <person name="Yi T.H."/>
            <person name="Yoon M.H."/>
            <person name="Kim S.C."/>
            <person name="Im W.T."/>
        </authorList>
    </citation>
    <scope>NUCLEOTIDE SEQUENCE [LARGE SCALE GENOMIC DNA]</scope>
    <source>
        <strain evidence="2 3">KHI28</strain>
    </source>
</reference>
<dbReference type="EMBL" id="CP042437">
    <property type="protein sequence ID" value="QEC79455.1"/>
    <property type="molecule type" value="Genomic_DNA"/>
</dbReference>
<evidence type="ECO:0008006" key="4">
    <source>
        <dbReference type="Google" id="ProtNLM"/>
    </source>
</evidence>
<gene>
    <name evidence="2" type="ORF">FSB76_27185</name>
</gene>
<dbReference type="KEGG" id="mgk:FSB76_27185"/>
<protein>
    <recommendedName>
        <fullName evidence="4">YtxH domain-containing protein</fullName>
    </recommendedName>
</protein>
<dbReference type="RefSeq" id="WP_147059068.1">
    <property type="nucleotide sequence ID" value="NZ_CP042437.1"/>
</dbReference>
<name>A0A5B8W915_9SPHI</name>
<dbReference type="AlphaFoldDB" id="A0A5B8W915"/>
<evidence type="ECO:0000313" key="2">
    <source>
        <dbReference type="EMBL" id="QEC79455.1"/>
    </source>
</evidence>
<keyword evidence="3" id="KW-1185">Reference proteome</keyword>
<proteinExistence type="predicted"/>
<keyword evidence="1" id="KW-0812">Transmembrane</keyword>
<evidence type="ECO:0000313" key="3">
    <source>
        <dbReference type="Proteomes" id="UP000321362"/>
    </source>
</evidence>
<sequence length="80" mass="8670">MKNPFVKKQDHTFLIASIAVGALAAGAVAYLFLTDDGADNRKKLERTIKKSFKKAAADVVEQKTILSKKTAKVVADHLAN</sequence>